<sequence>MDPVSRGSELNISKEGFALAVILAIVAVIFLFGLWNLVAPTGISVSIVRSECGPTYGYSVTISTIATGMLIYSAYRIIRWGRVDSISLLLLLVAMIMFTVTAYSVYSLSSSIC</sequence>
<evidence type="ECO:0000313" key="2">
    <source>
        <dbReference type="EMBL" id="ABW02178.1"/>
    </source>
</evidence>
<dbReference type="KEGG" id="cma:Cmaq_1352"/>
<keyword evidence="1" id="KW-0472">Membrane</keyword>
<feature type="transmembrane region" description="Helical" evidence="1">
    <location>
        <begin position="16"/>
        <end position="35"/>
    </location>
</feature>
<feature type="transmembrane region" description="Helical" evidence="1">
    <location>
        <begin position="55"/>
        <end position="75"/>
    </location>
</feature>
<dbReference type="HOGENOM" id="CLU_2127710_0_0_2"/>
<dbReference type="AlphaFoldDB" id="A8M8V9"/>
<feature type="transmembrane region" description="Helical" evidence="1">
    <location>
        <begin position="87"/>
        <end position="106"/>
    </location>
</feature>
<dbReference type="RefSeq" id="WP_012186397.1">
    <property type="nucleotide sequence ID" value="NC_009954.1"/>
</dbReference>
<dbReference type="Proteomes" id="UP000001137">
    <property type="component" value="Chromosome"/>
</dbReference>
<proteinExistence type="predicted"/>
<name>A8M8V9_CALMQ</name>
<reference evidence="2 3" key="1">
    <citation type="submission" date="2007-10" db="EMBL/GenBank/DDBJ databases">
        <title>Complete sequence of Caldivirga maquilingensis IC-167.</title>
        <authorList>
            <consortium name="US DOE Joint Genome Institute"/>
            <person name="Copeland A."/>
            <person name="Lucas S."/>
            <person name="Lapidus A."/>
            <person name="Barry K."/>
            <person name="Glavina del Rio T."/>
            <person name="Dalin E."/>
            <person name="Tice H."/>
            <person name="Pitluck S."/>
            <person name="Saunders E."/>
            <person name="Brettin T."/>
            <person name="Bruce D."/>
            <person name="Detter J.C."/>
            <person name="Han C."/>
            <person name="Schmutz J."/>
            <person name="Larimer F."/>
            <person name="Land M."/>
            <person name="Hauser L."/>
            <person name="Kyrpides N."/>
            <person name="Ivanova N."/>
            <person name="Biddle J.F."/>
            <person name="Zhang Z."/>
            <person name="Fitz-Gibbon S.T."/>
            <person name="Lowe T.M."/>
            <person name="Saltikov C."/>
            <person name="House C.H."/>
            <person name="Richardson P."/>
        </authorList>
    </citation>
    <scope>NUCLEOTIDE SEQUENCE [LARGE SCALE GENOMIC DNA]</scope>
    <source>
        <strain evidence="3">ATCC 700844 / DSM 13496 / JCM 10307 / IC-167</strain>
    </source>
</reference>
<dbReference type="GeneID" id="5710271"/>
<protein>
    <submittedName>
        <fullName evidence="2">Uncharacterized protein</fullName>
    </submittedName>
</protein>
<dbReference type="EMBL" id="CP000852">
    <property type="protein sequence ID" value="ABW02178.1"/>
    <property type="molecule type" value="Genomic_DNA"/>
</dbReference>
<organism evidence="2 3">
    <name type="scientific">Caldivirga maquilingensis (strain ATCC 700844 / DSM 13496 / JCM 10307 / IC-167)</name>
    <dbReference type="NCBI Taxonomy" id="397948"/>
    <lineage>
        <taxon>Archaea</taxon>
        <taxon>Thermoproteota</taxon>
        <taxon>Thermoprotei</taxon>
        <taxon>Thermoproteales</taxon>
        <taxon>Thermoproteaceae</taxon>
        <taxon>Caldivirga</taxon>
    </lineage>
</organism>
<accession>A8M8V9</accession>
<gene>
    <name evidence="2" type="ordered locus">Cmaq_1352</name>
</gene>
<dbReference type="OrthoDB" id="380108at2157"/>
<evidence type="ECO:0000313" key="3">
    <source>
        <dbReference type="Proteomes" id="UP000001137"/>
    </source>
</evidence>
<evidence type="ECO:0000256" key="1">
    <source>
        <dbReference type="SAM" id="Phobius"/>
    </source>
</evidence>
<keyword evidence="1" id="KW-1133">Transmembrane helix</keyword>
<keyword evidence="1" id="KW-0812">Transmembrane</keyword>
<keyword evidence="3" id="KW-1185">Reference proteome</keyword>
<dbReference type="STRING" id="397948.Cmaq_1352"/>